<reference evidence="2" key="1">
    <citation type="submission" date="2019-12" db="EMBL/GenBank/DDBJ databases">
        <title>An insight into the sialome of adult female Ixodes ricinus ticks feeding for 6 days.</title>
        <authorList>
            <person name="Perner J."/>
            <person name="Ribeiro J.M.C."/>
        </authorList>
    </citation>
    <scope>NUCLEOTIDE SEQUENCE</scope>
    <source>
        <strain evidence="2">Semi-engorged</strain>
        <tissue evidence="2">Salivary glands</tissue>
    </source>
</reference>
<evidence type="ECO:0000256" key="1">
    <source>
        <dbReference type="SAM" id="Phobius"/>
    </source>
</evidence>
<keyword evidence="1" id="KW-0812">Transmembrane</keyword>
<dbReference type="AlphaFoldDB" id="A0A6B0V7H4"/>
<feature type="transmembrane region" description="Helical" evidence="1">
    <location>
        <begin position="54"/>
        <end position="73"/>
    </location>
</feature>
<evidence type="ECO:0000313" key="2">
    <source>
        <dbReference type="EMBL" id="MXU97238.1"/>
    </source>
</evidence>
<proteinExistence type="predicted"/>
<keyword evidence="1" id="KW-0472">Membrane</keyword>
<dbReference type="EMBL" id="GIFC01015155">
    <property type="protein sequence ID" value="MXU97238.1"/>
    <property type="molecule type" value="Transcribed_RNA"/>
</dbReference>
<protein>
    <submittedName>
        <fullName evidence="2">Uncharacterized protein</fullName>
    </submittedName>
</protein>
<accession>A0A6B0V7H4</accession>
<organism evidence="2">
    <name type="scientific">Ixodes ricinus</name>
    <name type="common">Common tick</name>
    <name type="synonym">Acarus ricinus</name>
    <dbReference type="NCBI Taxonomy" id="34613"/>
    <lineage>
        <taxon>Eukaryota</taxon>
        <taxon>Metazoa</taxon>
        <taxon>Ecdysozoa</taxon>
        <taxon>Arthropoda</taxon>
        <taxon>Chelicerata</taxon>
        <taxon>Arachnida</taxon>
        <taxon>Acari</taxon>
        <taxon>Parasitiformes</taxon>
        <taxon>Ixodida</taxon>
        <taxon>Ixodoidea</taxon>
        <taxon>Ixodidae</taxon>
        <taxon>Ixodinae</taxon>
        <taxon>Ixodes</taxon>
    </lineage>
</organism>
<name>A0A6B0V7H4_IXORI</name>
<sequence>MARQVTLVVFACGPVFTRAELFAAKVDWLLAVGSNKARLANARVAINCIDTRSIVVTLVFIAVIFVGLAAITLKPHGTMAAEAALFQDLAGAVILAGAAVAGVHGVLAVASMEARRAVALIVPQGHRAAAGTVLARKGVAGVALGQDVRLRFVHTHKVVGGGRENQLVLHGARLRAACDAGLNVVLLDPVREPAQGTVAVERVGAQRYVGDGLQVSKGALRDQGHVISMQGQYSQGLEANETVTLNTLQLVIAQN</sequence>
<keyword evidence="1" id="KW-1133">Transmembrane helix</keyword>
<feature type="transmembrane region" description="Helical" evidence="1">
    <location>
        <begin position="85"/>
        <end position="107"/>
    </location>
</feature>